<feature type="region of interest" description="Disordered" evidence="1">
    <location>
        <begin position="273"/>
        <end position="299"/>
    </location>
</feature>
<reference evidence="2 3" key="1">
    <citation type="submission" date="2019-06" db="EMBL/GenBank/DDBJ databases">
        <title>A chromosomal-level reference genome of Carpinus fangiana (Coryloideae, Betulaceae).</title>
        <authorList>
            <person name="Yang X."/>
            <person name="Wang Z."/>
            <person name="Zhang L."/>
            <person name="Hao G."/>
            <person name="Liu J."/>
            <person name="Yang Y."/>
        </authorList>
    </citation>
    <scope>NUCLEOTIDE SEQUENCE [LARGE SCALE GENOMIC DNA]</scope>
    <source>
        <strain evidence="2">Cfa_2016G</strain>
        <tissue evidence="2">Leaf</tissue>
    </source>
</reference>
<sequence>MTHSSTPSESLTFRLHRHHFRLRANHGIRLHRFSDSAFSFSNGPTYCLPPLITLSPAPRRLSVSSLSPARHSESVSVTLSPTRLRRLVIAVSVGAENLNEVPSSVLMAETWLRTHVLSQYPAAKITSIVAGNTVLCDKGQEHKLDLVLPSFKVGDDLAEKVIKPLLEFLQNTNSIYSVNPPPNFSPLSDESVSLVSSHSESIVKLGFFELKNINVLAFSPKEKKSMSRKLSFVAYSVPANIAKKPHPPLSQIASPPSLTLTIPLAPEMPPVVDPANPPFGFTSPPCNPSFSQRSGTRKK</sequence>
<dbReference type="EMBL" id="CM017324">
    <property type="protein sequence ID" value="KAE8037272.1"/>
    <property type="molecule type" value="Genomic_DNA"/>
</dbReference>
<protein>
    <recommendedName>
        <fullName evidence="4">Glucan endo-1,3-beta-D-glucosidase</fullName>
    </recommendedName>
</protein>
<dbReference type="Proteomes" id="UP000327013">
    <property type="component" value="Chromosome 4"/>
</dbReference>
<name>A0A660KLM6_9ROSI</name>
<keyword evidence="3" id="KW-1185">Reference proteome</keyword>
<dbReference type="OrthoDB" id="421038at2759"/>
<gene>
    <name evidence="2" type="ORF">FH972_009873</name>
</gene>
<evidence type="ECO:0000313" key="2">
    <source>
        <dbReference type="EMBL" id="KAE8037272.1"/>
    </source>
</evidence>
<accession>A0A660KLM6</accession>
<dbReference type="Gene3D" id="3.20.20.80">
    <property type="entry name" value="Glycosidases"/>
    <property type="match status" value="1"/>
</dbReference>
<evidence type="ECO:0008006" key="4">
    <source>
        <dbReference type="Google" id="ProtNLM"/>
    </source>
</evidence>
<dbReference type="AlphaFoldDB" id="A0A660KLM6"/>
<organism evidence="2 3">
    <name type="scientific">Carpinus fangiana</name>
    <dbReference type="NCBI Taxonomy" id="176857"/>
    <lineage>
        <taxon>Eukaryota</taxon>
        <taxon>Viridiplantae</taxon>
        <taxon>Streptophyta</taxon>
        <taxon>Embryophyta</taxon>
        <taxon>Tracheophyta</taxon>
        <taxon>Spermatophyta</taxon>
        <taxon>Magnoliopsida</taxon>
        <taxon>eudicotyledons</taxon>
        <taxon>Gunneridae</taxon>
        <taxon>Pentapetalae</taxon>
        <taxon>rosids</taxon>
        <taxon>fabids</taxon>
        <taxon>Fagales</taxon>
        <taxon>Betulaceae</taxon>
        <taxon>Carpinus</taxon>
    </lineage>
</organism>
<feature type="compositionally biased region" description="Polar residues" evidence="1">
    <location>
        <begin position="288"/>
        <end position="299"/>
    </location>
</feature>
<proteinExistence type="predicted"/>
<evidence type="ECO:0000313" key="3">
    <source>
        <dbReference type="Proteomes" id="UP000327013"/>
    </source>
</evidence>
<evidence type="ECO:0000256" key="1">
    <source>
        <dbReference type="SAM" id="MobiDB-lite"/>
    </source>
</evidence>